<comment type="pathway">
    <text evidence="3 18">Carbohydrate degradation; glycolysis; D-glyceraldehyde 3-phosphate and glycerone phosphate from D-glucose: step 2/4.</text>
</comment>
<evidence type="ECO:0000256" key="18">
    <source>
        <dbReference type="RuleBase" id="RU000612"/>
    </source>
</evidence>
<evidence type="ECO:0000256" key="8">
    <source>
        <dbReference type="ARBA" id="ARBA00022490"/>
    </source>
</evidence>
<comment type="similarity">
    <text evidence="17">Belongs to the FNT transporter (TC 1.A.16) family.</text>
</comment>
<reference evidence="23 24" key="1">
    <citation type="journal article" date="2018" name="Plant J.">
        <title>Genome sequences of Chlorella sorokiniana UTEX 1602 and Micractinium conductrix SAG 241.80: implications to maltose excretion by a green alga.</title>
        <authorList>
            <person name="Arriola M.B."/>
            <person name="Velmurugan N."/>
            <person name="Zhang Y."/>
            <person name="Plunkett M.H."/>
            <person name="Hondzo H."/>
            <person name="Barney B.M."/>
        </authorList>
    </citation>
    <scope>NUCLEOTIDE SEQUENCE [LARGE SCALE GENOMIC DNA]</scope>
    <source>
        <strain evidence="24">UTEX 1602</strain>
    </source>
</reference>
<dbReference type="Gene3D" id="3.40.50.10490">
    <property type="entry name" value="Glucose-6-phosphate isomerase like protein, domain 1"/>
    <property type="match status" value="2"/>
</dbReference>
<dbReference type="PROSITE" id="PS01006">
    <property type="entry name" value="FORMATE_NITRITE_TP_2"/>
    <property type="match status" value="1"/>
</dbReference>
<dbReference type="InterPro" id="IPR000292">
    <property type="entry name" value="For/NO2_transpt"/>
</dbReference>
<feature type="transmembrane region" description="Helical" evidence="21">
    <location>
        <begin position="707"/>
        <end position="727"/>
    </location>
</feature>
<dbReference type="Pfam" id="PF11460">
    <property type="entry name" value="DUF3007"/>
    <property type="match status" value="1"/>
</dbReference>
<keyword evidence="12 21" id="KW-0472">Membrane</keyword>
<protein>
    <recommendedName>
        <fullName evidence="18">Glucose-6-phosphate isomerase</fullName>
        <ecNumber evidence="18">5.3.1.9</ecNumber>
    </recommendedName>
</protein>
<feature type="transmembrane region" description="Helical" evidence="21">
    <location>
        <begin position="120"/>
        <end position="140"/>
    </location>
</feature>
<evidence type="ECO:0000256" key="1">
    <source>
        <dbReference type="ARBA" id="ARBA00004141"/>
    </source>
</evidence>
<evidence type="ECO:0000256" key="4">
    <source>
        <dbReference type="ARBA" id="ARBA00005251"/>
    </source>
</evidence>
<dbReference type="CDD" id="cd05016">
    <property type="entry name" value="SIS_PGI_2"/>
    <property type="match status" value="1"/>
</dbReference>
<evidence type="ECO:0000256" key="20">
    <source>
        <dbReference type="SAM" id="MobiDB-lite"/>
    </source>
</evidence>
<dbReference type="NCBIfam" id="NF001211">
    <property type="entry name" value="PRK00179.1"/>
    <property type="match status" value="1"/>
</dbReference>
<dbReference type="InterPro" id="IPR018189">
    <property type="entry name" value="Phosphoglucose_isomerase_CS"/>
</dbReference>
<evidence type="ECO:0000256" key="3">
    <source>
        <dbReference type="ARBA" id="ARBA00004926"/>
    </source>
</evidence>
<dbReference type="GO" id="GO:0005840">
    <property type="term" value="C:ribosome"/>
    <property type="evidence" value="ECO:0007669"/>
    <property type="project" value="UniProtKB-KW"/>
</dbReference>
<evidence type="ECO:0000256" key="9">
    <source>
        <dbReference type="ARBA" id="ARBA00022692"/>
    </source>
</evidence>
<feature type="transmembrane region" description="Helical" evidence="21">
    <location>
        <begin position="294"/>
        <end position="318"/>
    </location>
</feature>
<name>A0A2P6TB77_CHLSO</name>
<organism evidence="23 24">
    <name type="scientific">Chlorella sorokiniana</name>
    <name type="common">Freshwater green alga</name>
    <dbReference type="NCBI Taxonomy" id="3076"/>
    <lineage>
        <taxon>Eukaryota</taxon>
        <taxon>Viridiplantae</taxon>
        <taxon>Chlorophyta</taxon>
        <taxon>core chlorophytes</taxon>
        <taxon>Trebouxiophyceae</taxon>
        <taxon>Chlorellales</taxon>
        <taxon>Chlorellaceae</taxon>
        <taxon>Chlorella clade</taxon>
        <taxon>Chlorella</taxon>
    </lineage>
</organism>
<keyword evidence="7" id="KW-0813">Transport</keyword>
<dbReference type="CDD" id="cd05015">
    <property type="entry name" value="SIS_PGI_1"/>
    <property type="match status" value="1"/>
</dbReference>
<keyword evidence="10 19" id="KW-0689">Ribosomal protein</keyword>
<keyword evidence="11 21" id="KW-1133">Transmembrane helix</keyword>
<dbReference type="InterPro" id="IPR023271">
    <property type="entry name" value="Aquaporin-like"/>
</dbReference>
<dbReference type="InterPro" id="IPR021562">
    <property type="entry name" value="DUF3007"/>
</dbReference>
<comment type="similarity">
    <text evidence="5 18">Belongs to the GPI family.</text>
</comment>
<evidence type="ECO:0000256" key="21">
    <source>
        <dbReference type="SAM" id="Phobius"/>
    </source>
</evidence>
<gene>
    <name evidence="23" type="ORF">C2E21_9531</name>
</gene>
<keyword evidence="24" id="KW-1185">Reference proteome</keyword>
<dbReference type="InterPro" id="IPR020568">
    <property type="entry name" value="Ribosomal_Su5_D2-typ_SF"/>
</dbReference>
<comment type="similarity">
    <text evidence="4 19">Belongs to the universal ribosomal protein uS9 family.</text>
</comment>
<feature type="transmembrane region" description="Helical" evidence="21">
    <location>
        <begin position="463"/>
        <end position="484"/>
    </location>
</feature>
<dbReference type="Proteomes" id="UP000239899">
    <property type="component" value="Unassembled WGS sequence"/>
</dbReference>
<dbReference type="Gene3D" id="1.20.1080.10">
    <property type="entry name" value="Glycerol uptake facilitator protein"/>
    <property type="match status" value="1"/>
</dbReference>
<dbReference type="Pfam" id="PF00342">
    <property type="entry name" value="PGI"/>
    <property type="match status" value="1"/>
</dbReference>
<dbReference type="Gene3D" id="1.10.1390.10">
    <property type="match status" value="1"/>
</dbReference>
<evidence type="ECO:0000313" key="23">
    <source>
        <dbReference type="EMBL" id="PRW05794.1"/>
    </source>
</evidence>
<feature type="compositionally biased region" description="Low complexity" evidence="20">
    <location>
        <begin position="572"/>
        <end position="584"/>
    </location>
</feature>
<dbReference type="PANTHER" id="PTHR11469:SF1">
    <property type="entry name" value="GLUCOSE-6-PHOSPHATE ISOMERASE"/>
    <property type="match status" value="1"/>
</dbReference>
<dbReference type="Gene3D" id="2.160.20.10">
    <property type="entry name" value="Single-stranded right-handed beta-helix, Pectin lyase-like"/>
    <property type="match status" value="1"/>
</dbReference>
<dbReference type="Gene3D" id="3.80.10.10">
    <property type="entry name" value="Ribonuclease Inhibitor"/>
    <property type="match status" value="1"/>
</dbReference>
<proteinExistence type="inferred from homology"/>
<feature type="region of interest" description="Disordered" evidence="20">
    <location>
        <begin position="549"/>
        <end position="587"/>
    </location>
</feature>
<evidence type="ECO:0000256" key="10">
    <source>
        <dbReference type="ARBA" id="ARBA00022980"/>
    </source>
</evidence>
<dbReference type="InterPro" id="IPR020574">
    <property type="entry name" value="Ribosomal_uS9_CS"/>
</dbReference>
<dbReference type="InterPro" id="IPR023035">
    <property type="entry name" value="Ribosomal_uS9_bac/plastid"/>
</dbReference>
<dbReference type="GO" id="GO:1990904">
    <property type="term" value="C:ribonucleoprotein complex"/>
    <property type="evidence" value="ECO:0007669"/>
    <property type="project" value="UniProtKB-KW"/>
</dbReference>
<dbReference type="Pfam" id="PF00380">
    <property type="entry name" value="Ribosomal_S9"/>
    <property type="match status" value="2"/>
</dbReference>
<evidence type="ECO:0000256" key="15">
    <source>
        <dbReference type="ARBA" id="ARBA00023274"/>
    </source>
</evidence>
<dbReference type="SUPFAM" id="SSF81383">
    <property type="entry name" value="F-box domain"/>
    <property type="match status" value="1"/>
</dbReference>
<keyword evidence="8" id="KW-0963">Cytoplasm</keyword>
<dbReference type="PRINTS" id="PR00662">
    <property type="entry name" value="G6PISOMERASE"/>
</dbReference>
<dbReference type="InterPro" id="IPR001672">
    <property type="entry name" value="G6P_Isomerase"/>
</dbReference>
<dbReference type="GO" id="GO:0051156">
    <property type="term" value="P:glucose 6-phosphate metabolic process"/>
    <property type="evidence" value="ECO:0007669"/>
    <property type="project" value="TreeGrafter"/>
</dbReference>
<dbReference type="UniPathway" id="UPA00109">
    <property type="reaction ID" value="UER00181"/>
</dbReference>
<dbReference type="PROSITE" id="PS51463">
    <property type="entry name" value="P_GLUCOSE_ISOMERASE_3"/>
    <property type="match status" value="1"/>
</dbReference>
<feature type="transmembrane region" description="Helical" evidence="21">
    <location>
        <begin position="339"/>
        <end position="364"/>
    </location>
</feature>
<feature type="transmembrane region" description="Helical" evidence="21">
    <location>
        <begin position="90"/>
        <end position="108"/>
    </location>
</feature>
<accession>A0A2P6TB77</accession>
<evidence type="ECO:0000256" key="7">
    <source>
        <dbReference type="ARBA" id="ARBA00022448"/>
    </source>
</evidence>
<feature type="transmembrane region" description="Helical" evidence="21">
    <location>
        <begin position="257"/>
        <end position="282"/>
    </location>
</feature>
<dbReference type="GO" id="GO:0005930">
    <property type="term" value="C:axoneme"/>
    <property type="evidence" value="ECO:0007669"/>
    <property type="project" value="UniProtKB-SubCell"/>
</dbReference>
<dbReference type="STRING" id="3076.A0A2P6TB77"/>
<evidence type="ECO:0000256" key="13">
    <source>
        <dbReference type="ARBA" id="ARBA00023152"/>
    </source>
</evidence>
<evidence type="ECO:0000256" key="16">
    <source>
        <dbReference type="ARBA" id="ARBA00029321"/>
    </source>
</evidence>
<dbReference type="InterPro" id="IPR023096">
    <property type="entry name" value="G6P_Isomerase_C"/>
</dbReference>
<dbReference type="SUPFAM" id="SSF54211">
    <property type="entry name" value="Ribosomal protein S5 domain 2-like"/>
    <property type="match status" value="2"/>
</dbReference>
<evidence type="ECO:0000256" key="14">
    <source>
        <dbReference type="ARBA" id="ARBA00023235"/>
    </source>
</evidence>
<dbReference type="GO" id="GO:0022857">
    <property type="term" value="F:transmembrane transporter activity"/>
    <property type="evidence" value="ECO:0007669"/>
    <property type="project" value="InterPro"/>
</dbReference>
<dbReference type="PROSITE" id="PS00765">
    <property type="entry name" value="P_GLUCOSE_ISOMERASE_1"/>
    <property type="match status" value="1"/>
</dbReference>
<feature type="region of interest" description="Disordered" evidence="20">
    <location>
        <begin position="53"/>
        <end position="79"/>
    </location>
</feature>
<dbReference type="GO" id="GO:0048029">
    <property type="term" value="F:monosaccharide binding"/>
    <property type="evidence" value="ECO:0007669"/>
    <property type="project" value="TreeGrafter"/>
</dbReference>
<dbReference type="GO" id="GO:0005829">
    <property type="term" value="C:cytosol"/>
    <property type="evidence" value="ECO:0007669"/>
    <property type="project" value="TreeGrafter"/>
</dbReference>
<dbReference type="InterPro" id="IPR035482">
    <property type="entry name" value="SIS_PGI_2"/>
</dbReference>
<dbReference type="PROSITE" id="PS00360">
    <property type="entry name" value="RIBOSOMAL_S9"/>
    <property type="match status" value="1"/>
</dbReference>
<keyword evidence="13 18" id="KW-0324">Glycolysis</keyword>
<dbReference type="InterPro" id="IPR011050">
    <property type="entry name" value="Pectin_lyase_fold/virulence"/>
</dbReference>
<dbReference type="GO" id="GO:0003735">
    <property type="term" value="F:structural constituent of ribosome"/>
    <property type="evidence" value="ECO:0007669"/>
    <property type="project" value="InterPro"/>
</dbReference>
<dbReference type="PROSITE" id="PS00174">
    <property type="entry name" value="P_GLUCOSE_ISOMERASE_2"/>
    <property type="match status" value="1"/>
</dbReference>
<feature type="compositionally biased region" description="Gly residues" evidence="20">
    <location>
        <begin position="560"/>
        <end position="571"/>
    </location>
</feature>
<keyword evidence="6 18" id="KW-0312">Gluconeogenesis</keyword>
<dbReference type="GO" id="GO:0006094">
    <property type="term" value="P:gluconeogenesis"/>
    <property type="evidence" value="ECO:0007669"/>
    <property type="project" value="UniProtKB-KW"/>
</dbReference>
<evidence type="ECO:0000259" key="22">
    <source>
        <dbReference type="PROSITE" id="PS50181"/>
    </source>
</evidence>
<dbReference type="FunFam" id="1.20.1080.10:FF:000011">
    <property type="entry name" value="Formate family transporter"/>
    <property type="match status" value="1"/>
</dbReference>
<comment type="catalytic activity">
    <reaction evidence="16 18">
        <text>alpha-D-glucose 6-phosphate = beta-D-fructose 6-phosphate</text>
        <dbReference type="Rhea" id="RHEA:11816"/>
        <dbReference type="ChEBI" id="CHEBI:57634"/>
        <dbReference type="ChEBI" id="CHEBI:58225"/>
        <dbReference type="EC" id="5.3.1.9"/>
    </reaction>
</comment>
<evidence type="ECO:0000256" key="5">
    <source>
        <dbReference type="ARBA" id="ARBA00006604"/>
    </source>
</evidence>
<dbReference type="InterPro" id="IPR035476">
    <property type="entry name" value="SIS_PGI_1"/>
</dbReference>
<dbReference type="InterPro" id="IPR014721">
    <property type="entry name" value="Ribsml_uS5_D2-typ_fold_subgr"/>
</dbReference>
<keyword evidence="9 21" id="KW-0812">Transmembrane</keyword>
<dbReference type="InterPro" id="IPR012334">
    <property type="entry name" value="Pectin_lyas_fold"/>
</dbReference>
<dbReference type="Pfam" id="PF01226">
    <property type="entry name" value="Form_Nir_trans"/>
    <property type="match status" value="1"/>
</dbReference>
<keyword evidence="14 18" id="KW-0413">Isomerase</keyword>
<dbReference type="GO" id="GO:0006096">
    <property type="term" value="P:glycolytic process"/>
    <property type="evidence" value="ECO:0007669"/>
    <property type="project" value="UniProtKB-UniPathway"/>
</dbReference>
<dbReference type="InterPro" id="IPR036047">
    <property type="entry name" value="F-box-like_dom_sf"/>
</dbReference>
<dbReference type="NCBIfam" id="NF001099">
    <property type="entry name" value="PRK00132.1"/>
    <property type="match status" value="1"/>
</dbReference>
<evidence type="ECO:0000256" key="19">
    <source>
        <dbReference type="RuleBase" id="RU003815"/>
    </source>
</evidence>
<evidence type="ECO:0000256" key="11">
    <source>
        <dbReference type="ARBA" id="ARBA00022989"/>
    </source>
</evidence>
<evidence type="ECO:0000256" key="17">
    <source>
        <dbReference type="ARBA" id="ARBA00049660"/>
    </source>
</evidence>
<dbReference type="SUPFAM" id="SSF51126">
    <property type="entry name" value="Pectin lyase-like"/>
    <property type="match status" value="1"/>
</dbReference>
<comment type="subcellular location">
    <subcellularLocation>
        <location evidence="2">Cytoplasm</location>
        <location evidence="2">Cytoskeleton</location>
        <location evidence="2">Cilium axoneme</location>
    </subcellularLocation>
    <subcellularLocation>
        <location evidence="1">Membrane</location>
        <topology evidence="1">Multi-pass membrane protein</topology>
    </subcellularLocation>
</comment>
<dbReference type="Gene3D" id="3.30.230.10">
    <property type="match status" value="2"/>
</dbReference>
<feature type="domain" description="F-box" evidence="22">
    <location>
        <begin position="1984"/>
        <end position="2031"/>
    </location>
</feature>
<dbReference type="FunFam" id="3.40.50.10490:FF:000031">
    <property type="entry name" value="Glucose-6-phosphate isomerase"/>
    <property type="match status" value="1"/>
</dbReference>
<dbReference type="GO" id="GO:0006412">
    <property type="term" value="P:translation"/>
    <property type="evidence" value="ECO:0007669"/>
    <property type="project" value="InterPro"/>
</dbReference>
<dbReference type="OrthoDB" id="5831190at2759"/>
<evidence type="ECO:0000256" key="2">
    <source>
        <dbReference type="ARBA" id="ARBA00004430"/>
    </source>
</evidence>
<feature type="compositionally biased region" description="Low complexity" evidence="20">
    <location>
        <begin position="549"/>
        <end position="559"/>
    </location>
</feature>
<dbReference type="InterPro" id="IPR032675">
    <property type="entry name" value="LRR_dom_sf"/>
</dbReference>
<dbReference type="GO" id="GO:0016020">
    <property type="term" value="C:membrane"/>
    <property type="evidence" value="ECO:0007669"/>
    <property type="project" value="UniProtKB-SubCell"/>
</dbReference>
<dbReference type="SUPFAM" id="SSF52047">
    <property type="entry name" value="RNI-like"/>
    <property type="match status" value="1"/>
</dbReference>
<comment type="caution">
    <text evidence="23">The sequence shown here is derived from an EMBL/GenBank/DDBJ whole genome shotgun (WGS) entry which is preliminary data.</text>
</comment>
<dbReference type="HAMAP" id="MF_00473">
    <property type="entry name" value="G6P_isomerase"/>
    <property type="match status" value="1"/>
</dbReference>
<dbReference type="InterPro" id="IPR000754">
    <property type="entry name" value="Ribosomal_uS9"/>
</dbReference>
<evidence type="ECO:0000313" key="24">
    <source>
        <dbReference type="Proteomes" id="UP000239899"/>
    </source>
</evidence>
<dbReference type="HAMAP" id="MF_00532_B">
    <property type="entry name" value="Ribosomal_uS9_B"/>
    <property type="match status" value="1"/>
</dbReference>
<dbReference type="SUPFAM" id="SSF53697">
    <property type="entry name" value="SIS domain"/>
    <property type="match status" value="1"/>
</dbReference>
<dbReference type="GO" id="GO:0004347">
    <property type="term" value="F:glucose-6-phosphate isomerase activity"/>
    <property type="evidence" value="ECO:0007669"/>
    <property type="project" value="UniProtKB-EC"/>
</dbReference>
<dbReference type="InterPro" id="IPR001810">
    <property type="entry name" value="F-box_dom"/>
</dbReference>
<evidence type="ECO:0000256" key="12">
    <source>
        <dbReference type="ARBA" id="ARBA00023136"/>
    </source>
</evidence>
<dbReference type="GO" id="GO:0097367">
    <property type="term" value="F:carbohydrate derivative binding"/>
    <property type="evidence" value="ECO:0007669"/>
    <property type="project" value="InterPro"/>
</dbReference>
<keyword evidence="15 19" id="KW-0687">Ribonucleoprotein</keyword>
<dbReference type="FunFam" id="3.40.50.10490:FF:000048">
    <property type="entry name" value="Glucose-6-phosphate isomerase"/>
    <property type="match status" value="1"/>
</dbReference>
<dbReference type="EC" id="5.3.1.9" evidence="18"/>
<dbReference type="EMBL" id="LHPG02000029">
    <property type="protein sequence ID" value="PRW05794.1"/>
    <property type="molecule type" value="Genomic_DNA"/>
</dbReference>
<dbReference type="PANTHER" id="PTHR11469">
    <property type="entry name" value="GLUCOSE-6-PHOSPHATE ISOMERASE"/>
    <property type="match status" value="1"/>
</dbReference>
<dbReference type="PROSITE" id="PS50181">
    <property type="entry name" value="FBOX"/>
    <property type="match status" value="1"/>
</dbReference>
<dbReference type="FunFam" id="3.40.50.10490:FF:000018">
    <property type="entry name" value="Glucose-6-phosphate isomerase"/>
    <property type="match status" value="1"/>
</dbReference>
<dbReference type="InterPro" id="IPR046348">
    <property type="entry name" value="SIS_dom_sf"/>
</dbReference>
<feature type="transmembrane region" description="Helical" evidence="21">
    <location>
        <begin position="384"/>
        <end position="406"/>
    </location>
</feature>
<dbReference type="PROSITE" id="PS01005">
    <property type="entry name" value="FORMATE_NITRITE_TP_1"/>
    <property type="match status" value="1"/>
</dbReference>
<evidence type="ECO:0000256" key="6">
    <source>
        <dbReference type="ARBA" id="ARBA00022432"/>
    </source>
</evidence>
<sequence length="2202" mass="240427">MNAAHTAARPLAACAATAPLARRPAAPSALLAAPAPRRTPCCFRQAALQPAWATSGSRRRAAAAPPRAEQQGGSGEVKRNTEFGYSRKDVILIGAGMIGAGYAMYYGLQATGMEPGIAGNWAQFIIFVGLCFGWVGSYLYRVATKQMTYVKQLEEYEEAVMRKRLEEMPDAEVERMLGEVEEEKQRRQTVQAHDRLFSRVLHGRLATEQDAKPDSFAAHVSAPAAPGAVQAISSPPENYAFHMEAAAQKNMYPLPKLVILGLLAGAYISMGYSLCSLVGGQLSKEFRMEQPGAFNFLFGIFGFPMGLTLCVVAGADLFTSNCMYATIAVAEGRYGVLGLLRCWLVSYFCNLLGSLIMVGLMMGGEVFYGTRKDFVIDLALSKTSHSFGVTFCKGILCNWLVCLAVWQGNMARDLTGKFVGIFLPNSAFVSMGFEHCVANMYLIPLSMALGSGISVGTFITKNLIPATLGNIVGGAGFVGIAYALSFGTPGHEVFEAWEHALACLPCAGRLAQQPALPSPSGIASSLPGLAAALQRLTVQQPSWEAAQAGGQRSFAAAAAGGSGSSEDGGIGQQQAGQEPQGADQLRSETGQHAFANAEEALEAWGKAMDQGDWSTAWDIFEGVLPVDTEEFPPLEDLLSYDAESEAREARRLHEEQLKEAAAARWVRRLDPVSGRAFGVGKRKTSVAQVWLKPGMGHLMVNKRPYDVYFPDLLLILRVFICVLLPPATAGHLMVNKRPYDVYFPDLLRRNDIMAPFLATGTLGMWDVMVRVQGGGQTGQSQAVRHGIARALQNWEPKLRPLLKTEGLLTRDSRIVERKKPGLKKARKAFQWVKRRTVDAGRTSTCTQRFAGSPGAARMQACLSGFAGTALNARCPAQQRQPRRGPAPVRAAYAQIGHTDRTHESMNGPGSAYRPGGPGKKLPIAYSPEWIALREHTKEIEKLHLRDQLMDEERTDALIHEHNGLYVDFSRQNINETTMQLLLNLAERAKLRTKMNAMFAGEHINNTEDRAVLHTALRAPRDSEVFVDGKNVVPDVWDVLDKIRDFSERVRSGEWLGATGKPLTDVVAIGIGGSYLGPLFVHTAMQFDEQCKDLARGRKLRFLANVDPVDVAKAVNGLNPETTLVIVISKTFTTTETMLNARTVRTWLTAELGQEAVAKHMVAVSTNLKLVKEFGIDPENAFGFWDWVGGRYSVTSAVGILPLALQYGFEKCEEFLRGAHDIDVHWRDAPFQENIPVLMGLISIWNSTFLGRSSVAVLPYCQALSKFPSHIQQVAMESVGKQVSIDGEPLPFKAGEIYFGEPGTNGQHSFYQLIHQGRIVPCEFIGTIKSQQSVYLKGELVSNHDELMCNFFAQADALAIGKDSVTLRAENVPEYLIPHKTFSGNRPSTSLLLPSLSPFRVGQLLALYENRVATQGFIWNVNSFDQWGVELGKVLASRVRTMMHTARTRSRRITITDGFNPSTRKMINRYLDGKNQMLYPEPRDVFPCDLIHSEECEAKCFAGYRQGGVPLPTPPATRSVTDFSRPGGSDTQMLQDALAWAHAQPVDPNGYLVLTIPAGKFVLTEKLLIKRSRLVLRGAGMGATVLQIPKSLTDIYGPCKDTDWGGYVNAGAFISVSGKTQKGVQVAQITGAANRGDYTVTVNNAAFLTVGDIFDIWFTDINGRFNSIMFDGKQEPPPKFNGKTWTRFSPRVLQIVGNRVTLERPLPYTITPDAVRAAFYRRPATTEEVGVEGLTFSFKWELYAGHHLERGWGGVELMNGVRDCWVKDIELINPDNGVMINYMVTQATIRNIRIRYTAPRGNNIPNAHDQPADTDGHWGLVYSFAQDILFDGWDFVGNLQHDVGTGFAGQLGVFMNGRSSDGNLDLHRGLAGPTLYTNINVGKGSKALVSGGPKAAGPNTLAFSTWWGIATGQPAAPNKSDKKAGNCAFGPSINLVGLTLSSTTGMCPSWWYEPAPIAPANLYAAQLARRLAARSSSTCAMASRAPGLDSLPDDLLGACLGFLSPADGRHVTAVNKRMRRIFFEQPSIWRNLQLAPMPSREQLEAKLALLRHVAPLVSAFAVTPTLWQGSSWNLNGGGGHPPLAAFLHLLPPSLTALALGTRDRPLELPPGTVQLLQPFTALRSLSLHGLLEADGLPAVLLGMQHLQQLDCKMERCPDVRQLTQLTQLSQLQLRDSGGSGLEPPALTACPQLEHFELESFSRE</sequence>
<dbReference type="InterPro" id="IPR024002">
    <property type="entry name" value="For/NO2_transpt_CS"/>
</dbReference>